<sequence>MISCRLPKTVSNTENAARTRHKKAAILRLFHPGAIKPMLLESAAIAPKDYMFYGFLKPWLEIRNAEIQVPGKETLGINNGANGETLTEDRIILGLMGMLILFQLMSDPMLREKKFLKSVLRILEERSQDRNSIVRQMAVRGLGNIVNGAPEKEDDVLCSFAFVLFSIQALMTKKKWKVYFADQVRKSWVTLLLHLQDPNPKVSMECKATFHLCFPFLGLKRLQSTINEHLGGTAELKPEKLQVDICRHLVKENAELLENLYKNTIMYFYSSWEEIRAVAAKLAGIILEHTDTQRMKWLDLEHLLMSLQVLEKDPSPTVQLVATELISDICPG</sequence>
<dbReference type="AlphaFoldDB" id="A0A9D4AZH6"/>
<dbReference type="GO" id="GO:0005737">
    <property type="term" value="C:cytoplasm"/>
    <property type="evidence" value="ECO:0007669"/>
    <property type="project" value="TreeGrafter"/>
</dbReference>
<dbReference type="InterPro" id="IPR045206">
    <property type="entry name" value="Maestro_heat-like_prot"/>
</dbReference>
<proteinExistence type="predicted"/>
<reference evidence="2" key="1">
    <citation type="submission" date="2021-09" db="EMBL/GenBank/DDBJ databases">
        <title>The genome of Mauremys mutica provides insights into the evolution of semi-aquatic lifestyle.</title>
        <authorList>
            <person name="Gong S."/>
            <person name="Gao Y."/>
        </authorList>
    </citation>
    <scope>NUCLEOTIDE SEQUENCE</scope>
    <source>
        <strain evidence="2">MM-2020</strain>
        <tissue evidence="2">Muscle</tissue>
    </source>
</reference>
<dbReference type="InterPro" id="IPR011989">
    <property type="entry name" value="ARM-like"/>
</dbReference>
<dbReference type="PANTHER" id="PTHR23120:SF22">
    <property type="entry name" value="MAESTRO HEAT-LIKE REPEAT-CONTAINING PROTEIN FAMILY MEMBER 2B"/>
    <property type="match status" value="1"/>
</dbReference>
<accession>A0A9D4AZH6</accession>
<gene>
    <name evidence="2" type="ORF">KIL84_020937</name>
</gene>
<evidence type="ECO:0000313" key="2">
    <source>
        <dbReference type="EMBL" id="KAH1176203.1"/>
    </source>
</evidence>
<comment type="caution">
    <text evidence="2">The sequence shown here is derived from an EMBL/GenBank/DDBJ whole genome shotgun (WGS) entry which is preliminary data.</text>
</comment>
<name>A0A9D4AZH6_9SAUR</name>
<feature type="domain" description="Maestro/Maestro-like HEAT-repeats" evidence="1">
    <location>
        <begin position="151"/>
        <end position="328"/>
    </location>
</feature>
<dbReference type="SUPFAM" id="SSF48371">
    <property type="entry name" value="ARM repeat"/>
    <property type="match status" value="1"/>
</dbReference>
<dbReference type="InterPro" id="IPR016024">
    <property type="entry name" value="ARM-type_fold"/>
</dbReference>
<dbReference type="Pfam" id="PF23227">
    <property type="entry name" value="HEAT_MROH2B_C"/>
    <property type="match status" value="1"/>
</dbReference>
<evidence type="ECO:0000259" key="1">
    <source>
        <dbReference type="Pfam" id="PF23227"/>
    </source>
</evidence>
<dbReference type="InterPro" id="IPR055406">
    <property type="entry name" value="HEAT_Maestro"/>
</dbReference>
<dbReference type="EMBL" id="JAHDVG010000475">
    <property type="protein sequence ID" value="KAH1176203.1"/>
    <property type="molecule type" value="Genomic_DNA"/>
</dbReference>
<dbReference type="PANTHER" id="PTHR23120">
    <property type="entry name" value="MAESTRO-RELATED HEAT DOMAIN-CONTAINING"/>
    <property type="match status" value="1"/>
</dbReference>
<dbReference type="Gene3D" id="1.25.10.10">
    <property type="entry name" value="Leucine-rich Repeat Variant"/>
    <property type="match status" value="1"/>
</dbReference>
<protein>
    <recommendedName>
        <fullName evidence="1">Maestro/Maestro-like HEAT-repeats domain-containing protein</fullName>
    </recommendedName>
</protein>
<evidence type="ECO:0000313" key="3">
    <source>
        <dbReference type="Proteomes" id="UP000827986"/>
    </source>
</evidence>
<keyword evidence="3" id="KW-1185">Reference proteome</keyword>
<organism evidence="2 3">
    <name type="scientific">Mauremys mutica</name>
    <name type="common">yellowpond turtle</name>
    <dbReference type="NCBI Taxonomy" id="74926"/>
    <lineage>
        <taxon>Eukaryota</taxon>
        <taxon>Metazoa</taxon>
        <taxon>Chordata</taxon>
        <taxon>Craniata</taxon>
        <taxon>Vertebrata</taxon>
        <taxon>Euteleostomi</taxon>
        <taxon>Archelosauria</taxon>
        <taxon>Testudinata</taxon>
        <taxon>Testudines</taxon>
        <taxon>Cryptodira</taxon>
        <taxon>Durocryptodira</taxon>
        <taxon>Testudinoidea</taxon>
        <taxon>Geoemydidae</taxon>
        <taxon>Geoemydinae</taxon>
        <taxon>Mauremys</taxon>
    </lineage>
</organism>
<dbReference type="Proteomes" id="UP000827986">
    <property type="component" value="Unassembled WGS sequence"/>
</dbReference>